<dbReference type="Proteomes" id="UP000834106">
    <property type="component" value="Chromosome 1"/>
</dbReference>
<dbReference type="AlphaFoldDB" id="A0AAD2DGC5"/>
<proteinExistence type="predicted"/>
<keyword evidence="2" id="KW-1185">Reference proteome</keyword>
<evidence type="ECO:0000313" key="2">
    <source>
        <dbReference type="Proteomes" id="UP000834106"/>
    </source>
</evidence>
<evidence type="ECO:0008006" key="3">
    <source>
        <dbReference type="Google" id="ProtNLM"/>
    </source>
</evidence>
<protein>
    <recommendedName>
        <fullName evidence="3">UBA domain-containing protein</fullName>
    </recommendedName>
</protein>
<organism evidence="1 2">
    <name type="scientific">Fraxinus pennsylvanica</name>
    <dbReference type="NCBI Taxonomy" id="56036"/>
    <lineage>
        <taxon>Eukaryota</taxon>
        <taxon>Viridiplantae</taxon>
        <taxon>Streptophyta</taxon>
        <taxon>Embryophyta</taxon>
        <taxon>Tracheophyta</taxon>
        <taxon>Spermatophyta</taxon>
        <taxon>Magnoliopsida</taxon>
        <taxon>eudicotyledons</taxon>
        <taxon>Gunneridae</taxon>
        <taxon>Pentapetalae</taxon>
        <taxon>asterids</taxon>
        <taxon>lamiids</taxon>
        <taxon>Lamiales</taxon>
        <taxon>Oleaceae</taxon>
        <taxon>Oleeae</taxon>
        <taxon>Fraxinus</taxon>
    </lineage>
</organism>
<sequence length="111" mass="12011">MVKAGSGCEDSRKIKQVLLLVGGDVDSAIEFLLAEQGPDDHIVDNDKISCSVDTLMVISGTDQLSIMGRVAKREQIVNKCFEFHSIKWRAANALNSMQLNGGPPDMGAFCI</sequence>
<accession>A0AAD2DGC5</accession>
<name>A0AAD2DGC5_9LAMI</name>
<gene>
    <name evidence="1" type="ORF">FPE_LOCUS290</name>
</gene>
<reference evidence="1" key="1">
    <citation type="submission" date="2023-05" db="EMBL/GenBank/DDBJ databases">
        <authorList>
            <person name="Huff M."/>
        </authorList>
    </citation>
    <scope>NUCLEOTIDE SEQUENCE</scope>
</reference>
<dbReference type="EMBL" id="OU503036">
    <property type="protein sequence ID" value="CAI9752859.1"/>
    <property type="molecule type" value="Genomic_DNA"/>
</dbReference>
<evidence type="ECO:0000313" key="1">
    <source>
        <dbReference type="EMBL" id="CAI9752859.1"/>
    </source>
</evidence>